<dbReference type="SMART" id="SM00881">
    <property type="entry name" value="CoA_binding"/>
    <property type="match status" value="1"/>
</dbReference>
<dbReference type="Gene3D" id="3.30.1490.20">
    <property type="entry name" value="ATP-grasp fold, A domain"/>
    <property type="match status" value="1"/>
</dbReference>
<reference evidence="4" key="1">
    <citation type="submission" date="2016-10" db="EMBL/GenBank/DDBJ databases">
        <authorList>
            <person name="Varghese N."/>
            <person name="Submissions S."/>
        </authorList>
    </citation>
    <scope>NUCLEOTIDE SEQUENCE [LARGE SCALE GENOMIC DNA]</scope>
    <source>
        <strain evidence="4">CGMCC 4.2126</strain>
    </source>
</reference>
<protein>
    <submittedName>
        <fullName evidence="3">Acyl-CoA synthetase (NDP forming)</fullName>
    </submittedName>
</protein>
<dbReference type="InterPro" id="IPR032875">
    <property type="entry name" value="Succ_CoA_lig_flav_dom"/>
</dbReference>
<dbReference type="InterPro" id="IPR013815">
    <property type="entry name" value="ATP_grasp_subdomain_1"/>
</dbReference>
<dbReference type="Pfam" id="PF13549">
    <property type="entry name" value="ATP-grasp_5"/>
    <property type="match status" value="1"/>
</dbReference>
<dbReference type="Gene3D" id="3.30.470.20">
    <property type="entry name" value="ATP-grasp fold, B domain"/>
    <property type="match status" value="1"/>
</dbReference>
<sequence length="715" mass="72903">MSGSDPLAAGPPPEHEVKALLREAGVAVPRGATAASAEGVAAAAGGLAPPLVLKAFGPGLVHKSDSGAVRLALAGPAEAAEAAAEMLGGLLAQGITPDGFLVEEQAEAGIELIVGVVRDPGFGPVLLAGLGGVWTEAMRDTAVRLCPVSEADARRMLASLRGSRLLRGYRGRPAADMDALVKLLLTIGGAGGLWERLELGEFELNPVIVTGRGAVAVDARYIPDDRHREAPRPAPAAEADFTALFEPRAVAVVGASTNRPNFGNMFLEFYRTTGVPLVAVHPEADEIDGVPAVPTLADADADYALIAVPAGRCAEVVRQADGIPFVQVMSGGFGEAGAPELEAGLVRAAREAGTRLLGPNCMGVYSPRGGQTFIGGEPGPPGHVALISQSGGLAGEVVRVGERRGLAFSRVATVGNSADVTPAELLRWLAVDEHTSVVGMYLEDPRGGRALFEALMSVRGRLPVVLLVGGRSAQGRRAAASHTGGMVGDDRVWQALAEQSGAALVTGQDDLIGVLSFFQSHARRLGAPGAGPVTGGSRGAGTDGDPALLVIGPSGGASVLAADVFDAAGLSLDALPEEAKSGLKALGIGVGSSLANPLEIPVGPRGRPELAREAIAAIVARRPYPDVVAHVNVQSFFTYGSSAEPLYACARNLAQAQEDLPEVRITLVTRNGECAPPGVEDGVRAIAAGSGIPVYRSMESAAVAVAAAKRFTRGA</sequence>
<evidence type="ECO:0000313" key="3">
    <source>
        <dbReference type="EMBL" id="SFJ76947.1"/>
    </source>
</evidence>
<dbReference type="PANTHER" id="PTHR42793:SF1">
    <property type="entry name" value="PEPTIDYL-LYSINE N-ACETYLTRANSFERASE PATZ"/>
    <property type="match status" value="1"/>
</dbReference>
<dbReference type="SUPFAM" id="SSF56059">
    <property type="entry name" value="Glutathione synthetase ATP-binding domain-like"/>
    <property type="match status" value="1"/>
</dbReference>
<dbReference type="EMBL" id="FOQY01000012">
    <property type="protein sequence ID" value="SFJ76947.1"/>
    <property type="molecule type" value="Genomic_DNA"/>
</dbReference>
<dbReference type="GO" id="GO:0046872">
    <property type="term" value="F:metal ion binding"/>
    <property type="evidence" value="ECO:0007669"/>
    <property type="project" value="InterPro"/>
</dbReference>
<dbReference type="Pfam" id="PF13607">
    <property type="entry name" value="Succ_CoA_lig"/>
    <property type="match status" value="1"/>
</dbReference>
<dbReference type="GeneID" id="96299565"/>
<keyword evidence="1" id="KW-0067">ATP-binding</keyword>
<dbReference type="InterPro" id="IPR003781">
    <property type="entry name" value="CoA-bd"/>
</dbReference>
<dbReference type="InterPro" id="IPR036291">
    <property type="entry name" value="NAD(P)-bd_dom_sf"/>
</dbReference>
<feature type="domain" description="ATP-grasp" evidence="2">
    <location>
        <begin position="18"/>
        <end position="55"/>
    </location>
</feature>
<evidence type="ECO:0000259" key="2">
    <source>
        <dbReference type="PROSITE" id="PS50975"/>
    </source>
</evidence>
<dbReference type="InterPro" id="IPR016102">
    <property type="entry name" value="Succinyl-CoA_synth-like"/>
</dbReference>
<dbReference type="SUPFAM" id="SSF52210">
    <property type="entry name" value="Succinyl-CoA synthetase domains"/>
    <property type="match status" value="2"/>
</dbReference>
<organism evidence="3 4">
    <name type="scientific">Streptosporangium canum</name>
    <dbReference type="NCBI Taxonomy" id="324952"/>
    <lineage>
        <taxon>Bacteria</taxon>
        <taxon>Bacillati</taxon>
        <taxon>Actinomycetota</taxon>
        <taxon>Actinomycetes</taxon>
        <taxon>Streptosporangiales</taxon>
        <taxon>Streptosporangiaceae</taxon>
        <taxon>Streptosporangium</taxon>
    </lineage>
</organism>
<dbReference type="GO" id="GO:0005524">
    <property type="term" value="F:ATP binding"/>
    <property type="evidence" value="ECO:0007669"/>
    <property type="project" value="UniProtKB-UniRule"/>
</dbReference>
<dbReference type="Pfam" id="PF13380">
    <property type="entry name" value="CoA_binding_2"/>
    <property type="match status" value="1"/>
</dbReference>
<dbReference type="Gene3D" id="3.40.50.261">
    <property type="entry name" value="Succinyl-CoA synthetase domains"/>
    <property type="match status" value="2"/>
</dbReference>
<proteinExistence type="predicted"/>
<dbReference type="Proteomes" id="UP000199111">
    <property type="component" value="Unassembled WGS sequence"/>
</dbReference>
<dbReference type="SUPFAM" id="SSF51735">
    <property type="entry name" value="NAD(P)-binding Rossmann-fold domains"/>
    <property type="match status" value="1"/>
</dbReference>
<evidence type="ECO:0000256" key="1">
    <source>
        <dbReference type="PROSITE-ProRule" id="PRU00409"/>
    </source>
</evidence>
<dbReference type="InterPro" id="IPR011761">
    <property type="entry name" value="ATP-grasp"/>
</dbReference>
<keyword evidence="4" id="KW-1185">Reference proteome</keyword>
<accession>A0A1I3U583</accession>
<dbReference type="AlphaFoldDB" id="A0A1I3U583"/>
<dbReference type="RefSeq" id="WP_093888333.1">
    <property type="nucleotide sequence ID" value="NZ_FOQY01000012.1"/>
</dbReference>
<dbReference type="PROSITE" id="PS50975">
    <property type="entry name" value="ATP_GRASP"/>
    <property type="match status" value="1"/>
</dbReference>
<gene>
    <name evidence="3" type="ORF">SAMN05216275_11256</name>
</gene>
<dbReference type="PANTHER" id="PTHR42793">
    <property type="entry name" value="COA BINDING DOMAIN CONTAINING PROTEIN"/>
    <property type="match status" value="1"/>
</dbReference>
<evidence type="ECO:0000313" key="4">
    <source>
        <dbReference type="Proteomes" id="UP000199111"/>
    </source>
</evidence>
<name>A0A1I3U583_9ACTN</name>
<dbReference type="Gene3D" id="3.40.50.720">
    <property type="entry name" value="NAD(P)-binding Rossmann-like Domain"/>
    <property type="match status" value="1"/>
</dbReference>
<keyword evidence="1" id="KW-0547">Nucleotide-binding</keyword>